<feature type="transmembrane region" description="Helical" evidence="2">
    <location>
        <begin position="431"/>
        <end position="452"/>
    </location>
</feature>
<proteinExistence type="predicted"/>
<dbReference type="OrthoDB" id="10042460at2759"/>
<feature type="transmembrane region" description="Helical" evidence="2">
    <location>
        <begin position="181"/>
        <end position="204"/>
    </location>
</feature>
<evidence type="ECO:0000256" key="1">
    <source>
        <dbReference type="SAM" id="MobiDB-lite"/>
    </source>
</evidence>
<dbReference type="RefSeq" id="XP_038047221.1">
    <property type="nucleotide sequence ID" value="XM_038191293.1"/>
</dbReference>
<keyword evidence="2" id="KW-0472">Membrane</keyword>
<accession>A0A913Z886</accession>
<name>A0A913Z886_PATMI</name>
<dbReference type="GeneID" id="119721289"/>
<organism evidence="3 4">
    <name type="scientific">Patiria miniata</name>
    <name type="common">Bat star</name>
    <name type="synonym">Asterina miniata</name>
    <dbReference type="NCBI Taxonomy" id="46514"/>
    <lineage>
        <taxon>Eukaryota</taxon>
        <taxon>Metazoa</taxon>
        <taxon>Echinodermata</taxon>
        <taxon>Eleutherozoa</taxon>
        <taxon>Asterozoa</taxon>
        <taxon>Asteroidea</taxon>
        <taxon>Valvatacea</taxon>
        <taxon>Valvatida</taxon>
        <taxon>Asterinidae</taxon>
        <taxon>Patiria</taxon>
    </lineage>
</organism>
<dbReference type="AlphaFoldDB" id="A0A913Z886"/>
<dbReference type="Proteomes" id="UP000887568">
    <property type="component" value="Unplaced"/>
</dbReference>
<feature type="transmembrane region" description="Helical" evidence="2">
    <location>
        <begin position="315"/>
        <end position="337"/>
    </location>
</feature>
<sequence>MSTASRGNQRLLDSESAYPWYSGTADHELLERSDSGPAARDDRKLAAKPSRWPWFIWLLLKLIGLYNHRPAVARRRQCLQCRLTAAEMRCVIRGEGVPEYLYPGACPSEDEEGPEGGEPRAINAQPTVREEAGNGEEETGFLVRDDPCLVCRSEWWDAYGRYRPYTEEDIGVTRWNHRGSAALSVIWLILVIVPNMVAFLPYLVNYWGNDDRKVDLVIYSGFMLFVVHVPVLCLAANVTNMLRDWQRQCRSYAWTNALGIQYIIKRLQHLDLRERGLPYKAFLLVCLVWPLFNSLWRVVVYYVPFEYIHSPIINISLVSCTVGMQIWGAFCYLVVLMRLSFQRQFEMELAFLRKHRGILGRCRRRLTLFMEDFGSLGSLSTIWIMFSIAVATWSIATQVYYDYATYDSRHNQTTQPFQTNKELDLLIWSEISMFLLLPLVAVGGLDLNGLWVRFRRHVGEMRLGGREGNCDAFCDQILAYCNEHPPVRNIETITLLVSALGLCLAIEFKERDDFDILHTNHHT</sequence>
<reference evidence="3" key="1">
    <citation type="submission" date="2022-11" db="UniProtKB">
        <authorList>
            <consortium name="EnsemblMetazoa"/>
        </authorList>
    </citation>
    <scope>IDENTIFICATION</scope>
</reference>
<keyword evidence="2" id="KW-1133">Transmembrane helix</keyword>
<evidence type="ECO:0000313" key="4">
    <source>
        <dbReference type="Proteomes" id="UP000887568"/>
    </source>
</evidence>
<feature type="transmembrane region" description="Helical" evidence="2">
    <location>
        <begin position="373"/>
        <end position="396"/>
    </location>
</feature>
<keyword evidence="4" id="KW-1185">Reference proteome</keyword>
<protein>
    <submittedName>
        <fullName evidence="3">Uncharacterized protein</fullName>
    </submittedName>
</protein>
<dbReference type="OMA" id="IWGAFCY"/>
<feature type="transmembrane region" description="Helical" evidence="2">
    <location>
        <begin position="216"/>
        <end position="238"/>
    </location>
</feature>
<evidence type="ECO:0000256" key="2">
    <source>
        <dbReference type="SAM" id="Phobius"/>
    </source>
</evidence>
<feature type="region of interest" description="Disordered" evidence="1">
    <location>
        <begin position="106"/>
        <end position="125"/>
    </location>
</feature>
<keyword evidence="2" id="KW-0812">Transmembrane</keyword>
<dbReference type="EnsemblMetazoa" id="XM_038191293.1">
    <property type="protein sequence ID" value="XP_038047221.1"/>
    <property type="gene ID" value="LOC119721289"/>
</dbReference>
<evidence type="ECO:0000313" key="3">
    <source>
        <dbReference type="EnsemblMetazoa" id="XP_038047221.1"/>
    </source>
</evidence>
<feature type="transmembrane region" description="Helical" evidence="2">
    <location>
        <begin position="281"/>
        <end position="303"/>
    </location>
</feature>